<accession>A0A6J4HX43</accession>
<evidence type="ECO:0000256" key="1">
    <source>
        <dbReference type="SAM" id="MobiDB-lite"/>
    </source>
</evidence>
<proteinExistence type="predicted"/>
<reference evidence="2" key="1">
    <citation type="submission" date="2020-02" db="EMBL/GenBank/DDBJ databases">
        <authorList>
            <person name="Meier V. D."/>
        </authorList>
    </citation>
    <scope>NUCLEOTIDE SEQUENCE</scope>
    <source>
        <strain evidence="2">AVDCRST_MAG76</strain>
    </source>
</reference>
<feature type="non-terminal residue" evidence="2">
    <location>
        <position position="34"/>
    </location>
</feature>
<organism evidence="2">
    <name type="scientific">uncultured Acidimicrobiales bacterium</name>
    <dbReference type="NCBI Taxonomy" id="310071"/>
    <lineage>
        <taxon>Bacteria</taxon>
        <taxon>Bacillati</taxon>
        <taxon>Actinomycetota</taxon>
        <taxon>Acidimicrobiia</taxon>
        <taxon>Acidimicrobiales</taxon>
        <taxon>environmental samples</taxon>
    </lineage>
</organism>
<sequence>CQASRSRPSAGCSESWATSSPRSPTASQSSSTWA</sequence>
<evidence type="ECO:0000313" key="2">
    <source>
        <dbReference type="EMBL" id="CAA9234081.1"/>
    </source>
</evidence>
<dbReference type="EMBL" id="CADCSZ010000083">
    <property type="protein sequence ID" value="CAA9234081.1"/>
    <property type="molecule type" value="Genomic_DNA"/>
</dbReference>
<feature type="compositionally biased region" description="Low complexity" evidence="1">
    <location>
        <begin position="15"/>
        <end position="34"/>
    </location>
</feature>
<protein>
    <submittedName>
        <fullName evidence="2">Uncharacterized protein</fullName>
    </submittedName>
</protein>
<feature type="region of interest" description="Disordered" evidence="1">
    <location>
        <begin position="1"/>
        <end position="34"/>
    </location>
</feature>
<feature type="non-terminal residue" evidence="2">
    <location>
        <position position="1"/>
    </location>
</feature>
<gene>
    <name evidence="2" type="ORF">AVDCRST_MAG76-1405</name>
</gene>
<dbReference type="AlphaFoldDB" id="A0A6J4HX43"/>
<name>A0A6J4HX43_9ACTN</name>